<organism evidence="1 3">
    <name type="scientific">Macrostomum lignano</name>
    <dbReference type="NCBI Taxonomy" id="282301"/>
    <lineage>
        <taxon>Eukaryota</taxon>
        <taxon>Metazoa</taxon>
        <taxon>Spiralia</taxon>
        <taxon>Lophotrochozoa</taxon>
        <taxon>Platyhelminthes</taxon>
        <taxon>Rhabditophora</taxon>
        <taxon>Macrostomorpha</taxon>
        <taxon>Macrostomida</taxon>
        <taxon>Macrostomidae</taxon>
        <taxon>Macrostomum</taxon>
    </lineage>
</organism>
<name>A0A267DN06_9PLAT</name>
<sequence length="507" mass="55885">QMSEPTTSCFIKGCTDPVSGTGARIRQPLCERHLEQDRHRVRELHKNLQAKLKPLLKLQKEFRMQQQALSVELQETEELFESAVDSLMKWKAAVTKRLTERHDSVLQNLQQLSALQEYEREVTEAEEHNDFNKMFEISGVLDIQSEELQMAGGTTINKDSERGTGRTVGDVSGCVRDLQLLIDRHLSDVMQLCESADSLCADQPICEFQTKIKDLPGSPFYVTSCSNTQDFYVDSQCKVVNGPTDRGLPLPCLFIIFHPNDKINYLLACSVDGLVKAQLQLDIDVSKTVVGLCCDSKRQSLYVAQFDAVKVTDLSGCVTQVFNSSSMGQPVNLIALACSSDKIFTLRKGNPEWSVLCIDKDSGQLQTNITLVGVGPSGKVTEGMSVVDNTLLLTDYEGGKLYKVCIASGQLISTYPTKRSRLDKLSGPVGVAAHRSGLLFVSECSGRVVRLMRSDGTVLQTVEVECQADGGARKLDSPFGLAIIEGSPELLAVTQNNMSISIYRRNL</sequence>
<dbReference type="InterPro" id="IPR011042">
    <property type="entry name" value="6-blade_b-propeller_TolB-like"/>
</dbReference>
<proteinExistence type="predicted"/>
<dbReference type="EMBL" id="NIVC01003604">
    <property type="protein sequence ID" value="PAA50595.1"/>
    <property type="molecule type" value="Genomic_DNA"/>
</dbReference>
<reference evidence="1 3" key="1">
    <citation type="submission" date="2017-06" db="EMBL/GenBank/DDBJ databases">
        <title>A platform for efficient transgenesis in Macrostomum lignano, a flatworm model organism for stem cell research.</title>
        <authorList>
            <person name="Berezikov E."/>
        </authorList>
    </citation>
    <scope>NUCLEOTIDE SEQUENCE [LARGE SCALE GENOMIC DNA]</scope>
    <source>
        <strain evidence="1">DV1</strain>
        <tissue evidence="1">Whole organism</tissue>
    </source>
</reference>
<dbReference type="Gene3D" id="2.120.10.30">
    <property type="entry name" value="TolB, C-terminal domain"/>
    <property type="match status" value="1"/>
</dbReference>
<accession>A0A267DN06</accession>
<gene>
    <name evidence="1" type="ORF">BOX15_Mlig012373g2</name>
    <name evidence="2" type="ORF">BOX15_Mlig032963g1</name>
</gene>
<evidence type="ECO:0000313" key="3">
    <source>
        <dbReference type="Proteomes" id="UP000215902"/>
    </source>
</evidence>
<dbReference type="Proteomes" id="UP000215902">
    <property type="component" value="Unassembled WGS sequence"/>
</dbReference>
<dbReference type="SUPFAM" id="SSF63829">
    <property type="entry name" value="Calcium-dependent phosphotriesterase"/>
    <property type="match status" value="1"/>
</dbReference>
<evidence type="ECO:0000313" key="1">
    <source>
        <dbReference type="EMBL" id="PAA50595.1"/>
    </source>
</evidence>
<dbReference type="EMBL" id="NIVC01003219">
    <property type="protein sequence ID" value="PAA52545.1"/>
    <property type="molecule type" value="Genomic_DNA"/>
</dbReference>
<comment type="caution">
    <text evidence="1">The sequence shown here is derived from an EMBL/GenBank/DDBJ whole genome shotgun (WGS) entry which is preliminary data.</text>
</comment>
<evidence type="ECO:0000313" key="2">
    <source>
        <dbReference type="EMBL" id="PAA52545.1"/>
    </source>
</evidence>
<keyword evidence="3" id="KW-1185">Reference proteome</keyword>
<protein>
    <submittedName>
        <fullName evidence="1">Uncharacterized protein</fullName>
    </submittedName>
</protein>
<dbReference type="AlphaFoldDB" id="A0A267DN06"/>
<feature type="non-terminal residue" evidence="1">
    <location>
        <position position="1"/>
    </location>
</feature>